<dbReference type="eggNOG" id="KOG1426">
    <property type="taxonomic scope" value="Eukaryota"/>
</dbReference>
<proteinExistence type="predicted"/>
<accession>A0A0J8AXG4</accession>
<protein>
    <submittedName>
        <fullName evidence="1">Uncharacterized protein</fullName>
    </submittedName>
</protein>
<organism evidence="1 2">
    <name type="scientific">Beta vulgaris subsp. vulgaris</name>
    <name type="common">Beet</name>
    <dbReference type="NCBI Taxonomy" id="3555"/>
    <lineage>
        <taxon>Eukaryota</taxon>
        <taxon>Viridiplantae</taxon>
        <taxon>Streptophyta</taxon>
        <taxon>Embryophyta</taxon>
        <taxon>Tracheophyta</taxon>
        <taxon>Spermatophyta</taxon>
        <taxon>Magnoliopsida</taxon>
        <taxon>eudicotyledons</taxon>
        <taxon>Gunneridae</taxon>
        <taxon>Pentapetalae</taxon>
        <taxon>Caryophyllales</taxon>
        <taxon>Chenopodiaceae</taxon>
        <taxon>Betoideae</taxon>
        <taxon>Beta</taxon>
    </lineage>
</organism>
<dbReference type="EMBL" id="KQ102666">
    <property type="protein sequence ID" value="KMS93451.1"/>
    <property type="molecule type" value="Genomic_DNA"/>
</dbReference>
<name>A0A0J8AXG4_BETVV</name>
<gene>
    <name evidence="1" type="ORF">BVRB_031350</name>
</gene>
<dbReference type="AlphaFoldDB" id="A0A0J8AXG4"/>
<reference evidence="1 2" key="1">
    <citation type="journal article" date="2014" name="Nature">
        <title>The genome of the recently domesticated crop plant sugar beet (Beta vulgaris).</title>
        <authorList>
            <person name="Dohm J.C."/>
            <person name="Minoche A.E."/>
            <person name="Holtgrawe D."/>
            <person name="Capella-Gutierrez S."/>
            <person name="Zakrzewski F."/>
            <person name="Tafer H."/>
            <person name="Rupp O."/>
            <person name="Sorensen T.R."/>
            <person name="Stracke R."/>
            <person name="Reinhardt R."/>
            <person name="Goesmann A."/>
            <person name="Kraft T."/>
            <person name="Schulz B."/>
            <person name="Stadler P.F."/>
            <person name="Schmidt T."/>
            <person name="Gabaldon T."/>
            <person name="Lehrach H."/>
            <person name="Weisshaar B."/>
            <person name="Himmelbauer H."/>
        </authorList>
    </citation>
    <scope>NUCLEOTIDE SEQUENCE [LARGE SCALE GENOMIC DNA]</scope>
    <source>
        <tissue evidence="1">Taproot</tissue>
    </source>
</reference>
<evidence type="ECO:0000313" key="1">
    <source>
        <dbReference type="EMBL" id="KMS93451.1"/>
    </source>
</evidence>
<dbReference type="Gramene" id="KMS93451">
    <property type="protein sequence ID" value="KMS93451"/>
    <property type="gene ID" value="BVRB_031350"/>
</dbReference>
<keyword evidence="2" id="KW-1185">Reference proteome</keyword>
<evidence type="ECO:0000313" key="2">
    <source>
        <dbReference type="Proteomes" id="UP000035740"/>
    </source>
</evidence>
<sequence>MPRPVLSLENKGIRQIGAGPNQTFAYANKFVGPDKVSQGLDQFFADTRSLPSLREHHHVFGSTHYDDPVIMDVALNNSTIERILKQMTWRFDSKPYS</sequence>
<dbReference type="Proteomes" id="UP000035740">
    <property type="component" value="Unassembled WGS sequence"/>
</dbReference>